<organism evidence="1 2">
    <name type="scientific">Larinioides sclopetarius</name>
    <dbReference type="NCBI Taxonomy" id="280406"/>
    <lineage>
        <taxon>Eukaryota</taxon>
        <taxon>Metazoa</taxon>
        <taxon>Ecdysozoa</taxon>
        <taxon>Arthropoda</taxon>
        <taxon>Chelicerata</taxon>
        <taxon>Arachnida</taxon>
        <taxon>Araneae</taxon>
        <taxon>Araneomorphae</taxon>
        <taxon>Entelegynae</taxon>
        <taxon>Araneoidea</taxon>
        <taxon>Araneidae</taxon>
        <taxon>Larinioides</taxon>
    </lineage>
</organism>
<dbReference type="EMBL" id="CAXIEN010000149">
    <property type="protein sequence ID" value="CAL1281837.1"/>
    <property type="molecule type" value="Genomic_DNA"/>
</dbReference>
<protein>
    <submittedName>
        <fullName evidence="1">Uncharacterized protein</fullName>
    </submittedName>
</protein>
<gene>
    <name evidence="1" type="ORF">LARSCL_LOCUS11809</name>
</gene>
<dbReference type="Proteomes" id="UP001497382">
    <property type="component" value="Unassembled WGS sequence"/>
</dbReference>
<name>A0AAV2ADT6_9ARAC</name>
<dbReference type="AlphaFoldDB" id="A0AAV2ADT6"/>
<keyword evidence="2" id="KW-1185">Reference proteome</keyword>
<reference evidence="1 2" key="1">
    <citation type="submission" date="2024-04" db="EMBL/GenBank/DDBJ databases">
        <authorList>
            <person name="Rising A."/>
            <person name="Reimegard J."/>
            <person name="Sonavane S."/>
            <person name="Akerstrom W."/>
            <person name="Nylinder S."/>
            <person name="Hedman E."/>
            <person name="Kallberg Y."/>
        </authorList>
    </citation>
    <scope>NUCLEOTIDE SEQUENCE [LARGE SCALE GENOMIC DNA]</scope>
</reference>
<sequence length="73" mass="8646">MECIDAFVRDLLLLREEVAKSLLEESETRITSKRGNVWRKQNHPPNMYDDQSLIWKTQQMKLCSSLLKTLRIP</sequence>
<proteinExistence type="predicted"/>
<evidence type="ECO:0000313" key="1">
    <source>
        <dbReference type="EMBL" id="CAL1281837.1"/>
    </source>
</evidence>
<accession>A0AAV2ADT6</accession>
<comment type="caution">
    <text evidence="1">The sequence shown here is derived from an EMBL/GenBank/DDBJ whole genome shotgun (WGS) entry which is preliminary data.</text>
</comment>
<evidence type="ECO:0000313" key="2">
    <source>
        <dbReference type="Proteomes" id="UP001497382"/>
    </source>
</evidence>